<evidence type="ECO:0000259" key="1">
    <source>
        <dbReference type="Pfam" id="PF00298"/>
    </source>
</evidence>
<dbReference type="Pfam" id="PF00298">
    <property type="entry name" value="Ribosomal_L11"/>
    <property type="match status" value="1"/>
</dbReference>
<dbReference type="Proteomes" id="UP000030687">
    <property type="component" value="Unassembled WGS sequence"/>
</dbReference>
<name>V4TPD8_CITCL</name>
<reference evidence="2 3" key="1">
    <citation type="submission" date="2013-10" db="EMBL/GenBank/DDBJ databases">
        <authorList>
            <consortium name="International Citrus Genome Consortium"/>
            <person name="Jenkins J."/>
            <person name="Schmutz J."/>
            <person name="Prochnik S."/>
            <person name="Rokhsar D."/>
            <person name="Gmitter F."/>
            <person name="Ollitrault P."/>
            <person name="Machado M."/>
            <person name="Talon M."/>
            <person name="Wincker P."/>
            <person name="Jaillon O."/>
            <person name="Morgante M."/>
        </authorList>
    </citation>
    <scope>NUCLEOTIDE SEQUENCE</scope>
    <source>
        <strain evidence="3">cv. Clemenules</strain>
    </source>
</reference>
<dbReference type="STRING" id="85681.V4TPD8"/>
<gene>
    <name evidence="2" type="ORF">CICLE_v10023953mg</name>
</gene>
<dbReference type="InterPro" id="IPR020783">
    <property type="entry name" value="Ribosomal_uL11_C"/>
</dbReference>
<dbReference type="EMBL" id="KI536661">
    <property type="protein sequence ID" value="ESR55262.1"/>
    <property type="molecule type" value="Genomic_DNA"/>
</dbReference>
<sequence length="51" mass="5660">YLKQAMGVASSSSRPGHVMALMATLKQVYEISKVKRSDPHCQHMPLESICN</sequence>
<evidence type="ECO:0000313" key="3">
    <source>
        <dbReference type="Proteomes" id="UP000030687"/>
    </source>
</evidence>
<proteinExistence type="predicted"/>
<dbReference type="InParanoid" id="V4TPD8"/>
<dbReference type="Gramene" id="ESR55262">
    <property type="protein sequence ID" value="ESR55262"/>
    <property type="gene ID" value="CICLE_v10023953mg"/>
</dbReference>
<keyword evidence="3" id="KW-1185">Reference proteome</keyword>
<feature type="domain" description="Large ribosomal subunit protein uL11 C-terminal" evidence="1">
    <location>
        <begin position="1"/>
        <end position="51"/>
    </location>
</feature>
<evidence type="ECO:0000313" key="2">
    <source>
        <dbReference type="EMBL" id="ESR55262.1"/>
    </source>
</evidence>
<organism evidence="2 3">
    <name type="scientific">Citrus clementina</name>
    <name type="common">Clementine</name>
    <name type="synonym">Citrus deliciosa x Citrus sinensis</name>
    <dbReference type="NCBI Taxonomy" id="85681"/>
    <lineage>
        <taxon>Eukaryota</taxon>
        <taxon>Viridiplantae</taxon>
        <taxon>Streptophyta</taxon>
        <taxon>Embryophyta</taxon>
        <taxon>Tracheophyta</taxon>
        <taxon>Spermatophyta</taxon>
        <taxon>Magnoliopsida</taxon>
        <taxon>eudicotyledons</taxon>
        <taxon>Gunneridae</taxon>
        <taxon>Pentapetalae</taxon>
        <taxon>rosids</taxon>
        <taxon>malvids</taxon>
        <taxon>Sapindales</taxon>
        <taxon>Rutaceae</taxon>
        <taxon>Aurantioideae</taxon>
        <taxon>Citrus</taxon>
    </lineage>
</organism>
<dbReference type="KEGG" id="cic:CICLE_v10023953mg"/>
<dbReference type="GO" id="GO:0006412">
    <property type="term" value="P:translation"/>
    <property type="evidence" value="ECO:0007669"/>
    <property type="project" value="InterPro"/>
</dbReference>
<dbReference type="GO" id="GO:0003735">
    <property type="term" value="F:structural constituent of ribosome"/>
    <property type="evidence" value="ECO:0007669"/>
    <property type="project" value="InterPro"/>
</dbReference>
<protein>
    <recommendedName>
        <fullName evidence="1">Large ribosomal subunit protein uL11 C-terminal domain-containing protein</fullName>
    </recommendedName>
</protein>
<dbReference type="InterPro" id="IPR036769">
    <property type="entry name" value="Ribosomal_uL11_C_sf"/>
</dbReference>
<dbReference type="Gene3D" id="1.10.10.250">
    <property type="entry name" value="Ribosomal protein L11, C-terminal domain"/>
    <property type="match status" value="1"/>
</dbReference>
<dbReference type="GO" id="GO:0005840">
    <property type="term" value="C:ribosome"/>
    <property type="evidence" value="ECO:0007669"/>
    <property type="project" value="InterPro"/>
</dbReference>
<accession>V4TPD8</accession>
<dbReference type="eggNOG" id="KOG3257">
    <property type="taxonomic scope" value="Eukaryota"/>
</dbReference>
<dbReference type="SUPFAM" id="SSF46906">
    <property type="entry name" value="Ribosomal protein L11, C-terminal domain"/>
    <property type="match status" value="1"/>
</dbReference>
<feature type="non-terminal residue" evidence="2">
    <location>
        <position position="1"/>
    </location>
</feature>
<dbReference type="AlphaFoldDB" id="V4TPD8"/>